<dbReference type="EMBL" id="JANQBD010000017">
    <property type="protein sequence ID" value="MCR8633933.1"/>
    <property type="molecule type" value="Genomic_DNA"/>
</dbReference>
<protein>
    <submittedName>
        <fullName evidence="1">Uncharacterized protein</fullName>
    </submittedName>
</protein>
<dbReference type="RefSeq" id="WP_258215503.1">
    <property type="nucleotide sequence ID" value="NZ_JANQBD010000017.1"/>
</dbReference>
<comment type="caution">
    <text evidence="1">The sequence shown here is derived from an EMBL/GenBank/DDBJ whole genome shotgun (WGS) entry which is preliminary data.</text>
</comment>
<keyword evidence="2" id="KW-1185">Reference proteome</keyword>
<reference evidence="1 2" key="1">
    <citation type="submission" date="2022-08" db="EMBL/GenBank/DDBJ databases">
        <title>Paenibacillus endoradicis sp. nov., Paenibacillus radicibacter sp. nov and Paenibacillus pararadicis sp. nov., three cold-adapted plant growth-promoting bacteria isolated from root of Larix gmelinii in Great Khingan.</title>
        <authorList>
            <person name="Xue H."/>
        </authorList>
    </citation>
    <scope>NUCLEOTIDE SEQUENCE [LARGE SCALE GENOMIC DNA]</scope>
    <source>
        <strain evidence="1 2">N5-1-1-5</strain>
    </source>
</reference>
<sequence>MSDASSKHDKLLEEEQQLQNKITTCQTMLQVVFNALQDETVNLHLLTVEDIVVLIHSFEANAHTELLHLWFEKSVRGNKLGNQ</sequence>
<accession>A0ABT1YL82</accession>
<evidence type="ECO:0000313" key="1">
    <source>
        <dbReference type="EMBL" id="MCR8633933.1"/>
    </source>
</evidence>
<evidence type="ECO:0000313" key="2">
    <source>
        <dbReference type="Proteomes" id="UP001300012"/>
    </source>
</evidence>
<gene>
    <name evidence="1" type="ORF">NV381_22350</name>
</gene>
<dbReference type="Proteomes" id="UP001300012">
    <property type="component" value="Unassembled WGS sequence"/>
</dbReference>
<name>A0ABT1YL82_9BACL</name>
<organism evidence="1 2">
    <name type="scientific">Paenibacillus radicis</name>
    <name type="common">ex Xue et al. 2023</name>
    <dbReference type="NCBI Taxonomy" id="2972489"/>
    <lineage>
        <taxon>Bacteria</taxon>
        <taxon>Bacillati</taxon>
        <taxon>Bacillota</taxon>
        <taxon>Bacilli</taxon>
        <taxon>Bacillales</taxon>
        <taxon>Paenibacillaceae</taxon>
        <taxon>Paenibacillus</taxon>
    </lineage>
</organism>
<proteinExistence type="predicted"/>